<dbReference type="RefSeq" id="XP_013276212.1">
    <property type="nucleotide sequence ID" value="XM_013420758.1"/>
</dbReference>
<evidence type="ECO:0000313" key="4">
    <source>
        <dbReference type="EMBL" id="KIX09076.1"/>
    </source>
</evidence>
<accession>A0A0D2J0C2</accession>
<organism evidence="4 5">
    <name type="scientific">Rhinocladiella mackenziei CBS 650.93</name>
    <dbReference type="NCBI Taxonomy" id="1442369"/>
    <lineage>
        <taxon>Eukaryota</taxon>
        <taxon>Fungi</taxon>
        <taxon>Dikarya</taxon>
        <taxon>Ascomycota</taxon>
        <taxon>Pezizomycotina</taxon>
        <taxon>Eurotiomycetes</taxon>
        <taxon>Chaetothyriomycetidae</taxon>
        <taxon>Chaetothyriales</taxon>
        <taxon>Herpotrichiellaceae</taxon>
        <taxon>Rhinocladiella</taxon>
    </lineage>
</organism>
<keyword evidence="3" id="KW-0862">Zinc</keyword>
<dbReference type="VEuPathDB" id="FungiDB:Z518_00154"/>
<protein>
    <submittedName>
        <fullName evidence="4">Uncharacterized protein</fullName>
    </submittedName>
</protein>
<dbReference type="Proteomes" id="UP000053617">
    <property type="component" value="Unassembled WGS sequence"/>
</dbReference>
<name>A0A0D2J0C2_9EURO</name>
<dbReference type="GeneID" id="25288225"/>
<dbReference type="EMBL" id="KN847475">
    <property type="protein sequence ID" value="KIX09076.1"/>
    <property type="molecule type" value="Genomic_DNA"/>
</dbReference>
<evidence type="ECO:0000313" key="5">
    <source>
        <dbReference type="Proteomes" id="UP000053617"/>
    </source>
</evidence>
<proteinExistence type="predicted"/>
<gene>
    <name evidence="4" type="ORF">Z518_00154</name>
</gene>
<dbReference type="OrthoDB" id="3941538at2759"/>
<dbReference type="InterPro" id="IPR036291">
    <property type="entry name" value="NAD(P)-bd_dom_sf"/>
</dbReference>
<evidence type="ECO:0000256" key="1">
    <source>
        <dbReference type="ARBA" id="ARBA00001947"/>
    </source>
</evidence>
<evidence type="ECO:0000256" key="2">
    <source>
        <dbReference type="ARBA" id="ARBA00022723"/>
    </source>
</evidence>
<dbReference type="PANTHER" id="PTHR42813:SF1">
    <property type="entry name" value="DEHYDROGENASE, PUTATIVE (AFU_ORTHOLOGUE AFUA_5G03930)-RELATED"/>
    <property type="match status" value="1"/>
</dbReference>
<dbReference type="HOGENOM" id="CLU_1482772_0_0_1"/>
<dbReference type="AlphaFoldDB" id="A0A0D2J0C2"/>
<reference evidence="4 5" key="1">
    <citation type="submission" date="2015-01" db="EMBL/GenBank/DDBJ databases">
        <title>The Genome Sequence of Rhinocladiella mackenzie CBS 650.93.</title>
        <authorList>
            <consortium name="The Broad Institute Genomics Platform"/>
            <person name="Cuomo C."/>
            <person name="de Hoog S."/>
            <person name="Gorbushina A."/>
            <person name="Stielow B."/>
            <person name="Teixiera M."/>
            <person name="Abouelleil A."/>
            <person name="Chapman S.B."/>
            <person name="Priest M."/>
            <person name="Young S.K."/>
            <person name="Wortman J."/>
            <person name="Nusbaum C."/>
            <person name="Birren B."/>
        </authorList>
    </citation>
    <scope>NUCLEOTIDE SEQUENCE [LARGE SCALE GENOMIC DNA]</scope>
    <source>
        <strain evidence="4 5">CBS 650.93</strain>
    </source>
</reference>
<sequence length="182" mass="19929">MTAPSRTSCTAARHVSWATHATREGMRATKPRMSANLLKFPDDVPDEKGLYLSDILSTSWHCVVDTGVQKGDVVAIWDAGPLNHICAVVSFMCGAKRVIFIDGGLGVWRLDSVKCKRPNLETIDFIDLPKGESRSIPSTLKTMEHGGPDVALECVAGEYAKDGGALLRAPPRRGDRRFRDHQ</sequence>
<dbReference type="GO" id="GO:0046872">
    <property type="term" value="F:metal ion binding"/>
    <property type="evidence" value="ECO:0007669"/>
    <property type="project" value="UniProtKB-KW"/>
</dbReference>
<dbReference type="SUPFAM" id="SSF51735">
    <property type="entry name" value="NAD(P)-binding Rossmann-fold domains"/>
    <property type="match status" value="1"/>
</dbReference>
<dbReference type="PANTHER" id="PTHR42813">
    <property type="entry name" value="ZINC-TYPE ALCOHOL DEHYDROGENASE-LIKE"/>
    <property type="match status" value="1"/>
</dbReference>
<comment type="cofactor">
    <cofactor evidence="1">
        <name>Zn(2+)</name>
        <dbReference type="ChEBI" id="CHEBI:29105"/>
    </cofactor>
</comment>
<dbReference type="Gene3D" id="3.90.180.10">
    <property type="entry name" value="Medium-chain alcohol dehydrogenases, catalytic domain"/>
    <property type="match status" value="1"/>
</dbReference>
<keyword evidence="2" id="KW-0479">Metal-binding</keyword>
<evidence type="ECO:0000256" key="3">
    <source>
        <dbReference type="ARBA" id="ARBA00022833"/>
    </source>
</evidence>
<dbReference type="Gene3D" id="3.40.50.720">
    <property type="entry name" value="NAD(P)-binding Rossmann-like Domain"/>
    <property type="match status" value="1"/>
</dbReference>
<keyword evidence="5" id="KW-1185">Reference proteome</keyword>
<dbReference type="STRING" id="1442369.A0A0D2J0C2"/>